<dbReference type="RefSeq" id="WP_212822326.1">
    <property type="nucleotide sequence ID" value="NZ_AP023359.1"/>
</dbReference>
<evidence type="ECO:0000256" key="1">
    <source>
        <dbReference type="SAM" id="MobiDB-lite"/>
    </source>
</evidence>
<keyword evidence="3" id="KW-1185">Reference proteome</keyword>
<reference evidence="2" key="1">
    <citation type="submission" date="2020-08" db="EMBL/GenBank/DDBJ databases">
        <title>Whole genome shotgun sequence of Polymorphospora rubra NBRC 101157.</title>
        <authorList>
            <person name="Komaki H."/>
            <person name="Tamura T."/>
        </authorList>
    </citation>
    <scope>NUCLEOTIDE SEQUENCE</scope>
    <source>
        <strain evidence="2">NBRC 101157</strain>
    </source>
</reference>
<evidence type="ECO:0000313" key="2">
    <source>
        <dbReference type="EMBL" id="BCJ64163.1"/>
    </source>
</evidence>
<organism evidence="2 3">
    <name type="scientific">Polymorphospora rubra</name>
    <dbReference type="NCBI Taxonomy" id="338584"/>
    <lineage>
        <taxon>Bacteria</taxon>
        <taxon>Bacillati</taxon>
        <taxon>Actinomycetota</taxon>
        <taxon>Actinomycetes</taxon>
        <taxon>Micromonosporales</taxon>
        <taxon>Micromonosporaceae</taxon>
        <taxon>Polymorphospora</taxon>
    </lineage>
</organism>
<feature type="region of interest" description="Disordered" evidence="1">
    <location>
        <begin position="47"/>
        <end position="71"/>
    </location>
</feature>
<protein>
    <submittedName>
        <fullName evidence="2">Uncharacterized protein</fullName>
    </submittedName>
</protein>
<dbReference type="Proteomes" id="UP000680866">
    <property type="component" value="Chromosome"/>
</dbReference>
<proteinExistence type="predicted"/>
<dbReference type="KEGG" id="pry:Prubr_11840"/>
<dbReference type="AlphaFoldDB" id="A0A810MX30"/>
<evidence type="ECO:0000313" key="3">
    <source>
        <dbReference type="Proteomes" id="UP000680866"/>
    </source>
</evidence>
<gene>
    <name evidence="2" type="ORF">Prubr_11840</name>
</gene>
<name>A0A810MX30_9ACTN</name>
<accession>A0A810MX30</accession>
<dbReference type="EMBL" id="AP023359">
    <property type="protein sequence ID" value="BCJ64163.1"/>
    <property type="molecule type" value="Genomic_DNA"/>
</dbReference>
<sequence>MTETPQQRWTRRLRDAAIEATLAGVSEAELRAALDDGLAEGRRGLALRRGELPAPPTAARHRAGPVAPPGSAAERLLKATGIIP</sequence>